<dbReference type="InterPro" id="IPR018197">
    <property type="entry name" value="Glycerate_kinase_RE-like"/>
</dbReference>
<dbReference type="Gene3D" id="3.40.50.10350">
    <property type="entry name" value="Glycerate kinase, domain 1"/>
    <property type="match status" value="1"/>
</dbReference>
<dbReference type="PIRSF" id="PIRSF006078">
    <property type="entry name" value="GlxK"/>
    <property type="match status" value="1"/>
</dbReference>
<accession>A0A1H4J6Q1</accession>
<evidence type="ECO:0000256" key="4">
    <source>
        <dbReference type="PIRNR" id="PIRNR006078"/>
    </source>
</evidence>
<evidence type="ECO:0000256" key="1">
    <source>
        <dbReference type="ARBA" id="ARBA00006284"/>
    </source>
</evidence>
<dbReference type="Pfam" id="PF02595">
    <property type="entry name" value="Gly_kinase"/>
    <property type="match status" value="1"/>
</dbReference>
<dbReference type="InterPro" id="IPR018193">
    <property type="entry name" value="Glyc_kinase_flavodox-like_fold"/>
</dbReference>
<organism evidence="5 6">
    <name type="scientific">Paramicrobacterium humi</name>
    <dbReference type="NCBI Taxonomy" id="640635"/>
    <lineage>
        <taxon>Bacteria</taxon>
        <taxon>Bacillati</taxon>
        <taxon>Actinomycetota</taxon>
        <taxon>Actinomycetes</taxon>
        <taxon>Micrococcales</taxon>
        <taxon>Microbacteriaceae</taxon>
        <taxon>Paramicrobacterium</taxon>
    </lineage>
</organism>
<dbReference type="SUPFAM" id="SSF110738">
    <property type="entry name" value="Glycerate kinase I"/>
    <property type="match status" value="1"/>
</dbReference>
<protein>
    <submittedName>
        <fullName evidence="5">Glycerate kinase</fullName>
    </submittedName>
</protein>
<dbReference type="STRING" id="640635.SAMN04489806_0524"/>
<dbReference type="GO" id="GO:0008887">
    <property type="term" value="F:glycerate kinase activity"/>
    <property type="evidence" value="ECO:0007669"/>
    <property type="project" value="UniProtKB-UniRule"/>
</dbReference>
<dbReference type="PANTHER" id="PTHR21599">
    <property type="entry name" value="GLYCERATE KINASE"/>
    <property type="match status" value="1"/>
</dbReference>
<evidence type="ECO:0000313" key="6">
    <source>
        <dbReference type="Proteomes" id="UP000199183"/>
    </source>
</evidence>
<dbReference type="PANTHER" id="PTHR21599:SF0">
    <property type="entry name" value="GLYCERATE KINASE"/>
    <property type="match status" value="1"/>
</dbReference>
<gene>
    <name evidence="5" type="ORF">SAMN04489806_0524</name>
</gene>
<keyword evidence="3 4" id="KW-0418">Kinase</keyword>
<dbReference type="NCBIfam" id="TIGR00045">
    <property type="entry name" value="glycerate kinase"/>
    <property type="match status" value="1"/>
</dbReference>
<comment type="similarity">
    <text evidence="1 4">Belongs to the glycerate kinase type-1 family.</text>
</comment>
<dbReference type="AlphaFoldDB" id="A0A1H4J6Q1"/>
<sequence length="365" mass="36078">MARTIVIAPDSFKGSATAAEIAEAIGRGWSSVRPDDDVRLLPMADGGEGTLDAFEVAVPGAKRKPVRVTGPVGDPVDAAWLLLPDGTAVVELALTSGITLLDPLRPFEAQTVGFGEAIAAALDGGATALLLAIGGSSSTDGGLGALQALGAKATDAAGRAVSAGNAGLADLDTLDLSELRQLPEHGARVLSDVTNPLFGEHGAAAVFGPQKGASPDDIAVLDANLARLAKHVDVDPGTPGAGAAGGAGFGLLAWGATLDPGSAAVGDALGAPDVIGDADVVITGEGRYDSQSAGGKVPSYIAGLAGEHTRTLLVAGLVDADPAELFDDSESLTDIAGGLDAAIADSLTHAREAGARLARRMPGGD</sequence>
<dbReference type="RefSeq" id="WP_091179541.1">
    <property type="nucleotide sequence ID" value="NZ_FNRY01000001.1"/>
</dbReference>
<evidence type="ECO:0000256" key="3">
    <source>
        <dbReference type="ARBA" id="ARBA00022777"/>
    </source>
</evidence>
<keyword evidence="6" id="KW-1185">Reference proteome</keyword>
<dbReference type="InterPro" id="IPR036129">
    <property type="entry name" value="Glycerate_kinase_sf"/>
</dbReference>
<evidence type="ECO:0000256" key="2">
    <source>
        <dbReference type="ARBA" id="ARBA00022679"/>
    </source>
</evidence>
<keyword evidence="2 4" id="KW-0808">Transferase</keyword>
<dbReference type="OrthoDB" id="9774290at2"/>
<evidence type="ECO:0000313" key="5">
    <source>
        <dbReference type="EMBL" id="SEB41980.1"/>
    </source>
</evidence>
<dbReference type="EMBL" id="FNRY01000001">
    <property type="protein sequence ID" value="SEB41980.1"/>
    <property type="molecule type" value="Genomic_DNA"/>
</dbReference>
<dbReference type="GO" id="GO:0031388">
    <property type="term" value="P:organic acid phosphorylation"/>
    <property type="evidence" value="ECO:0007669"/>
    <property type="project" value="UniProtKB-UniRule"/>
</dbReference>
<reference evidence="5 6" key="1">
    <citation type="submission" date="2016-10" db="EMBL/GenBank/DDBJ databases">
        <authorList>
            <person name="de Groot N.N."/>
        </authorList>
    </citation>
    <scope>NUCLEOTIDE SEQUENCE [LARGE SCALE GENOMIC DNA]</scope>
    <source>
        <strain evidence="5 6">DSM 21799</strain>
    </source>
</reference>
<dbReference type="Proteomes" id="UP000199183">
    <property type="component" value="Unassembled WGS sequence"/>
</dbReference>
<dbReference type="InterPro" id="IPR004381">
    <property type="entry name" value="Glycerate_kinase"/>
</dbReference>
<name>A0A1H4J6Q1_9MICO</name>
<proteinExistence type="inferred from homology"/>
<dbReference type="Gene3D" id="3.90.1510.10">
    <property type="entry name" value="Glycerate kinase, domain 2"/>
    <property type="match status" value="1"/>
</dbReference>